<feature type="transmembrane region" description="Helical" evidence="1">
    <location>
        <begin position="306"/>
        <end position="326"/>
    </location>
</feature>
<keyword evidence="1" id="KW-1133">Transmembrane helix</keyword>
<keyword evidence="1" id="KW-0812">Transmembrane</keyword>
<gene>
    <name evidence="2" type="ORF">FM038_014505</name>
</gene>
<proteinExistence type="predicted"/>
<dbReference type="PANTHER" id="PTHR40940">
    <property type="entry name" value="PROTEIN BATD-RELATED"/>
    <property type="match status" value="1"/>
</dbReference>
<accession>A0ABX6V7W7</accession>
<dbReference type="InterPro" id="IPR025738">
    <property type="entry name" value="BatD"/>
</dbReference>
<keyword evidence="1" id="KW-0472">Membrane</keyword>
<sequence>MDKPLFKWTSFLQRILKISLRITLMFFMFIFTANALAVEVTIQALQANKRVEISSWLEQKGDVAPGEQLDLYIKVATDHWFSGGTFISAFDIPNTLVMRRKKLANNYTERRNGQTWSIQEWQLSLYPQASGEYQVPAIPVTLHVVDKPGQNVSGTLLTQPLRFTVALPTAQMTSDRQWVSAPVLTLEQSWSIEPGSPLNVGDAITRTITMSGEDTTAMLFADIPMARSDKLQSYQGAGSVKDSQNRGDFYATKTWEQTYIVQTNGEIVLPEVSVLWWNTQLKQFTELQISSASWQVSHTPQSFIKAYAWAGLLIVICSFGLFKLSVSMFNLYQRESLPTSVLFFMANISGKQSLVNKYIYRHRFETSDKYQLRDDGRVLKEAHQADNKLTKITEQWLSSQYSKREQAITWLQNTRVWRTRADK</sequence>
<reference evidence="2" key="1">
    <citation type="submission" date="2021-07" db="EMBL/GenBank/DDBJ databases">
        <title>Shewanella sp. YLB-07 whole genome sequence.</title>
        <authorList>
            <person name="Yu L."/>
        </authorList>
    </citation>
    <scope>NUCLEOTIDE SEQUENCE</scope>
    <source>
        <strain evidence="2">YLB-08</strain>
    </source>
</reference>
<dbReference type="EMBL" id="CP045503">
    <property type="protein sequence ID" value="QPG58502.1"/>
    <property type="molecule type" value="Genomic_DNA"/>
</dbReference>
<organism evidence="2 3">
    <name type="scientific">Shewanella eurypsychrophilus</name>
    <dbReference type="NCBI Taxonomy" id="2593656"/>
    <lineage>
        <taxon>Bacteria</taxon>
        <taxon>Pseudomonadati</taxon>
        <taxon>Pseudomonadota</taxon>
        <taxon>Gammaproteobacteria</taxon>
        <taxon>Alteromonadales</taxon>
        <taxon>Shewanellaceae</taxon>
        <taxon>Shewanella</taxon>
    </lineage>
</organism>
<dbReference type="RefSeq" id="WP_142874128.1">
    <property type="nucleotide sequence ID" value="NZ_CP045503.2"/>
</dbReference>
<evidence type="ECO:0000313" key="2">
    <source>
        <dbReference type="EMBL" id="QPG58502.1"/>
    </source>
</evidence>
<name>A0ABX6V7W7_9GAMM</name>
<evidence type="ECO:0000256" key="1">
    <source>
        <dbReference type="SAM" id="Phobius"/>
    </source>
</evidence>
<dbReference type="Proteomes" id="UP000316416">
    <property type="component" value="Chromosome"/>
</dbReference>
<evidence type="ECO:0000313" key="3">
    <source>
        <dbReference type="Proteomes" id="UP000316416"/>
    </source>
</evidence>
<protein>
    <submittedName>
        <fullName evidence="2">BatD family protein</fullName>
    </submittedName>
</protein>
<dbReference type="PANTHER" id="PTHR40940:SF1">
    <property type="entry name" value="PROTEIN BATD"/>
    <property type="match status" value="1"/>
</dbReference>
<keyword evidence="3" id="KW-1185">Reference proteome</keyword>